<sequence length="236" mass="26015">MSLPRPPMLTMTAEDCLLLHWPVDADALRPRLPSALTLSTAEDSAWLSVVAFRATGLRLRGLPARLGRSFPEIRLQTYVRHRGTPGRYFFSIDAGDRFVARLFRLTSRIPYVAADATVERVGDAVRVTSRREQGGTPPATFAAEATVADDGGARSLADRDRDRWLAGHHRAFGAAGKTLWALNIERDLPDLRPVDVDIAENTLLEAAGLPSPTADPVARYTPAWPMHASLPWWVRS</sequence>
<protein>
    <recommendedName>
        <fullName evidence="3">DUF2071 domain-containing protein</fullName>
    </recommendedName>
</protein>
<evidence type="ECO:0008006" key="3">
    <source>
        <dbReference type="Google" id="ProtNLM"/>
    </source>
</evidence>
<dbReference type="PANTHER" id="PTHR39186:SF1">
    <property type="entry name" value="DUF2071 DOMAIN-CONTAINING PROTEIN"/>
    <property type="match status" value="1"/>
</dbReference>
<dbReference type="PANTHER" id="PTHR39186">
    <property type="entry name" value="DUF2071 FAMILY PROTEIN"/>
    <property type="match status" value="1"/>
</dbReference>
<keyword evidence="2" id="KW-1185">Reference proteome</keyword>
<dbReference type="Pfam" id="PF09844">
    <property type="entry name" value="DUF2071"/>
    <property type="match status" value="1"/>
</dbReference>
<proteinExistence type="predicted"/>
<gene>
    <name evidence="1" type="ORF">SAMN04487949_0195</name>
</gene>
<reference evidence="2" key="1">
    <citation type="submission" date="2016-10" db="EMBL/GenBank/DDBJ databases">
        <authorList>
            <person name="Varghese N."/>
            <person name="Submissions S."/>
        </authorList>
    </citation>
    <scope>NUCLEOTIDE SEQUENCE [LARGE SCALE GENOMIC DNA]</scope>
    <source>
        <strain evidence="2">CGMCC 1.10119</strain>
    </source>
</reference>
<dbReference type="EMBL" id="FNHL01000001">
    <property type="protein sequence ID" value="SDL92531.1"/>
    <property type="molecule type" value="Genomic_DNA"/>
</dbReference>
<dbReference type="SUPFAM" id="SSF160104">
    <property type="entry name" value="Acetoacetate decarboxylase-like"/>
    <property type="match status" value="1"/>
</dbReference>
<dbReference type="OrthoDB" id="233478at2157"/>
<dbReference type="InterPro" id="IPR018644">
    <property type="entry name" value="DUF2071"/>
</dbReference>
<evidence type="ECO:0000313" key="2">
    <source>
        <dbReference type="Proteomes" id="UP000199451"/>
    </source>
</evidence>
<dbReference type="AlphaFoldDB" id="A0A1G9P1P0"/>
<dbReference type="Gene3D" id="2.40.400.10">
    <property type="entry name" value="Acetoacetate decarboxylase-like"/>
    <property type="match status" value="1"/>
</dbReference>
<evidence type="ECO:0000313" key="1">
    <source>
        <dbReference type="EMBL" id="SDL92531.1"/>
    </source>
</evidence>
<accession>A0A1G9P1P0</accession>
<dbReference type="Proteomes" id="UP000199451">
    <property type="component" value="Unassembled WGS sequence"/>
</dbReference>
<organism evidence="1 2">
    <name type="scientific">Halogranum gelatinilyticum</name>
    <dbReference type="NCBI Taxonomy" id="660521"/>
    <lineage>
        <taxon>Archaea</taxon>
        <taxon>Methanobacteriati</taxon>
        <taxon>Methanobacteriota</taxon>
        <taxon>Stenosarchaea group</taxon>
        <taxon>Halobacteria</taxon>
        <taxon>Halobacteriales</taxon>
        <taxon>Haloferacaceae</taxon>
    </lineage>
</organism>
<dbReference type="InterPro" id="IPR023375">
    <property type="entry name" value="ADC_dom_sf"/>
</dbReference>
<name>A0A1G9P1P0_9EURY</name>
<dbReference type="RefSeq" id="WP_089693183.1">
    <property type="nucleotide sequence ID" value="NZ_FNHL01000001.1"/>
</dbReference>